<dbReference type="InterPro" id="IPR004045">
    <property type="entry name" value="Glutathione_S-Trfase_N"/>
</dbReference>
<evidence type="ECO:0000259" key="1">
    <source>
        <dbReference type="PROSITE" id="PS50404"/>
    </source>
</evidence>
<dbReference type="InterPro" id="IPR036249">
    <property type="entry name" value="Thioredoxin-like_sf"/>
</dbReference>
<dbReference type="PROSITE" id="PS51354">
    <property type="entry name" value="GLUTAREDOXIN_2"/>
    <property type="match status" value="1"/>
</dbReference>
<sequence>MIVKLVRNALGLVIVSVDVLTRWSRVKRTPEAQQKVAQAAQGMTLYHFFACPFCVKTRRAIHKLRVPIEKRSAVQGSPHREELIQGGGKVQVPCLRIQHSDGREEWLYESKQIIGYLNDQFGPA</sequence>
<protein>
    <submittedName>
        <fullName evidence="2">Glutaredoxin</fullName>
    </submittedName>
</protein>
<feature type="domain" description="GST N-terminal" evidence="1">
    <location>
        <begin position="41"/>
        <end position="124"/>
    </location>
</feature>
<dbReference type="PROSITE" id="PS50404">
    <property type="entry name" value="GST_NTER"/>
    <property type="match status" value="1"/>
</dbReference>
<dbReference type="AlphaFoldDB" id="A0A2S9VFX2"/>
<dbReference type="Gene3D" id="3.40.30.10">
    <property type="entry name" value="Glutaredoxin"/>
    <property type="match status" value="1"/>
</dbReference>
<keyword evidence="3" id="KW-1185">Reference proteome</keyword>
<proteinExistence type="predicted"/>
<dbReference type="RefSeq" id="WP_105932983.1">
    <property type="nucleotide sequence ID" value="NZ_PVNP01000012.1"/>
</dbReference>
<dbReference type="Pfam" id="PF13417">
    <property type="entry name" value="GST_N_3"/>
    <property type="match status" value="1"/>
</dbReference>
<gene>
    <name evidence="2" type="ORF">C6Y40_01410</name>
</gene>
<evidence type="ECO:0000313" key="2">
    <source>
        <dbReference type="EMBL" id="PRO75370.1"/>
    </source>
</evidence>
<dbReference type="InterPro" id="IPR011767">
    <property type="entry name" value="GLR_AS"/>
</dbReference>
<reference evidence="3" key="1">
    <citation type="journal article" date="2020" name="Int. J. Syst. Evol. Microbiol.">
        <title>Alteromonas alba sp. nov., a marine bacterium isolated from the seawater of the West Pacific Ocean.</title>
        <authorList>
            <person name="Sun C."/>
            <person name="Wu Y.-H."/>
            <person name="Xamxidin M."/>
            <person name="Cheng H."/>
            <person name="Xu X.-W."/>
        </authorList>
    </citation>
    <scope>NUCLEOTIDE SEQUENCE [LARGE SCALE GENOMIC DNA]</scope>
    <source>
        <strain evidence="3">190</strain>
    </source>
</reference>
<dbReference type="SUPFAM" id="SSF52833">
    <property type="entry name" value="Thioredoxin-like"/>
    <property type="match status" value="1"/>
</dbReference>
<dbReference type="Proteomes" id="UP000238949">
    <property type="component" value="Unassembled WGS sequence"/>
</dbReference>
<evidence type="ECO:0000313" key="3">
    <source>
        <dbReference type="Proteomes" id="UP000238949"/>
    </source>
</evidence>
<organism evidence="2 3">
    <name type="scientific">Alteromonas alba</name>
    <dbReference type="NCBI Taxonomy" id="2079529"/>
    <lineage>
        <taxon>Bacteria</taxon>
        <taxon>Pseudomonadati</taxon>
        <taxon>Pseudomonadota</taxon>
        <taxon>Gammaproteobacteria</taxon>
        <taxon>Alteromonadales</taxon>
        <taxon>Alteromonadaceae</taxon>
        <taxon>Alteromonas/Salinimonas group</taxon>
        <taxon>Alteromonas</taxon>
    </lineage>
</organism>
<dbReference type="OrthoDB" id="9793736at2"/>
<dbReference type="EMBL" id="PVNP01000012">
    <property type="protein sequence ID" value="PRO75370.1"/>
    <property type="molecule type" value="Genomic_DNA"/>
</dbReference>
<dbReference type="PROSITE" id="PS00195">
    <property type="entry name" value="GLUTAREDOXIN_1"/>
    <property type="match status" value="1"/>
</dbReference>
<accession>A0A2S9VFX2</accession>
<comment type="caution">
    <text evidence="2">The sequence shown here is derived from an EMBL/GenBank/DDBJ whole genome shotgun (WGS) entry which is preliminary data.</text>
</comment>
<name>A0A2S9VFX2_9ALTE</name>